<accession>A0ABU6V0H2</accession>
<evidence type="ECO:0000313" key="2">
    <source>
        <dbReference type="EMBL" id="MED6165348.1"/>
    </source>
</evidence>
<comment type="caution">
    <text evidence="2">The sequence shown here is derived from an EMBL/GenBank/DDBJ whole genome shotgun (WGS) entry which is preliminary data.</text>
</comment>
<evidence type="ECO:0000313" key="3">
    <source>
        <dbReference type="Proteomes" id="UP001341840"/>
    </source>
</evidence>
<feature type="region of interest" description="Disordered" evidence="1">
    <location>
        <begin position="1"/>
        <end position="69"/>
    </location>
</feature>
<evidence type="ECO:0000256" key="1">
    <source>
        <dbReference type="SAM" id="MobiDB-lite"/>
    </source>
</evidence>
<protein>
    <submittedName>
        <fullName evidence="2">Uncharacterized protein</fullName>
    </submittedName>
</protein>
<sequence>MPLNQGGEQIPLSQSAPPPEPIIPGFQFREKQPIVRPPSTQMSFPTIPPLEKPSNTPPPNPPHNSRVSTETLAACSSGTIIRLYKFMPTPGFILPPDFKAQLNFKGPMAFKPQG</sequence>
<dbReference type="EMBL" id="JASCZI010123384">
    <property type="protein sequence ID" value="MED6165348.1"/>
    <property type="molecule type" value="Genomic_DNA"/>
</dbReference>
<dbReference type="Proteomes" id="UP001341840">
    <property type="component" value="Unassembled WGS sequence"/>
</dbReference>
<feature type="compositionally biased region" description="Pro residues" evidence="1">
    <location>
        <begin position="46"/>
        <end position="62"/>
    </location>
</feature>
<organism evidence="2 3">
    <name type="scientific">Stylosanthes scabra</name>
    <dbReference type="NCBI Taxonomy" id="79078"/>
    <lineage>
        <taxon>Eukaryota</taxon>
        <taxon>Viridiplantae</taxon>
        <taxon>Streptophyta</taxon>
        <taxon>Embryophyta</taxon>
        <taxon>Tracheophyta</taxon>
        <taxon>Spermatophyta</taxon>
        <taxon>Magnoliopsida</taxon>
        <taxon>eudicotyledons</taxon>
        <taxon>Gunneridae</taxon>
        <taxon>Pentapetalae</taxon>
        <taxon>rosids</taxon>
        <taxon>fabids</taxon>
        <taxon>Fabales</taxon>
        <taxon>Fabaceae</taxon>
        <taxon>Papilionoideae</taxon>
        <taxon>50 kb inversion clade</taxon>
        <taxon>dalbergioids sensu lato</taxon>
        <taxon>Dalbergieae</taxon>
        <taxon>Pterocarpus clade</taxon>
        <taxon>Stylosanthes</taxon>
    </lineage>
</organism>
<name>A0ABU6V0H2_9FABA</name>
<proteinExistence type="predicted"/>
<keyword evidence="3" id="KW-1185">Reference proteome</keyword>
<reference evidence="2 3" key="1">
    <citation type="journal article" date="2023" name="Plants (Basel)">
        <title>Bridging the Gap: Combining Genomics and Transcriptomics Approaches to Understand Stylosanthes scabra, an Orphan Legume from the Brazilian Caatinga.</title>
        <authorList>
            <person name="Ferreira-Neto J.R.C."/>
            <person name="da Silva M.D."/>
            <person name="Binneck E."/>
            <person name="de Melo N.F."/>
            <person name="da Silva R.H."/>
            <person name="de Melo A.L.T.M."/>
            <person name="Pandolfi V."/>
            <person name="Bustamante F.O."/>
            <person name="Brasileiro-Vidal A.C."/>
            <person name="Benko-Iseppon A.M."/>
        </authorList>
    </citation>
    <scope>NUCLEOTIDE SEQUENCE [LARGE SCALE GENOMIC DNA]</scope>
    <source>
        <tissue evidence="2">Leaves</tissue>
    </source>
</reference>
<gene>
    <name evidence="2" type="ORF">PIB30_098710</name>
</gene>